<evidence type="ECO:0000313" key="2">
    <source>
        <dbReference type="Proteomes" id="UP000515152"/>
    </source>
</evidence>
<feature type="compositionally biased region" description="Pro residues" evidence="1">
    <location>
        <begin position="119"/>
        <end position="149"/>
    </location>
</feature>
<sequence>MSPQASKEEGEKMTKTTLVVPPSHCPHSLILHTLGHLHSSVLFTLELVTLSLKMFQVHTTRKVIFLLSMLVVCSSVSDRQCPPDLTGWPGPPGRPGSRGPPGYPGPPGYRGPPGSLGQPGPPGPPALPGKPGLPGPPGTFGPPGPPGPPSKTGSSGRDGPTGPQQSAPALKERL</sequence>
<gene>
    <name evidence="3" type="primary">LOC116219185</name>
</gene>
<dbReference type="GeneID" id="116219185"/>
<dbReference type="RefSeq" id="XP_031418109.1">
    <property type="nucleotide sequence ID" value="XM_031562249.1"/>
</dbReference>
<feature type="compositionally biased region" description="Pro residues" evidence="1">
    <location>
        <begin position="101"/>
        <end position="110"/>
    </location>
</feature>
<dbReference type="InterPro" id="IPR008160">
    <property type="entry name" value="Collagen"/>
</dbReference>
<accession>A0A6P8F093</accession>
<dbReference type="PANTHER" id="PTHR24637">
    <property type="entry name" value="COLLAGEN"/>
    <property type="match status" value="1"/>
</dbReference>
<dbReference type="KEGG" id="char:116219185"/>
<evidence type="ECO:0000256" key="1">
    <source>
        <dbReference type="SAM" id="MobiDB-lite"/>
    </source>
</evidence>
<protein>
    <submittedName>
        <fullName evidence="3">Cuticle collagen 3A3-like</fullName>
    </submittedName>
</protein>
<dbReference type="Pfam" id="PF01391">
    <property type="entry name" value="Collagen"/>
    <property type="match status" value="1"/>
</dbReference>
<reference evidence="3" key="1">
    <citation type="submission" date="2025-08" db="UniProtKB">
        <authorList>
            <consortium name="RefSeq"/>
        </authorList>
    </citation>
    <scope>IDENTIFICATION</scope>
</reference>
<evidence type="ECO:0000313" key="3">
    <source>
        <dbReference type="RefSeq" id="XP_031418109.1"/>
    </source>
</evidence>
<proteinExistence type="predicted"/>
<dbReference type="Proteomes" id="UP000515152">
    <property type="component" value="Chromosome 24"/>
</dbReference>
<name>A0A6P8F093_CLUHA</name>
<feature type="region of interest" description="Disordered" evidence="1">
    <location>
        <begin position="80"/>
        <end position="174"/>
    </location>
</feature>
<organism evidence="2 3">
    <name type="scientific">Clupea harengus</name>
    <name type="common">Atlantic herring</name>
    <dbReference type="NCBI Taxonomy" id="7950"/>
    <lineage>
        <taxon>Eukaryota</taxon>
        <taxon>Metazoa</taxon>
        <taxon>Chordata</taxon>
        <taxon>Craniata</taxon>
        <taxon>Vertebrata</taxon>
        <taxon>Euteleostomi</taxon>
        <taxon>Actinopterygii</taxon>
        <taxon>Neopterygii</taxon>
        <taxon>Teleostei</taxon>
        <taxon>Clupei</taxon>
        <taxon>Clupeiformes</taxon>
        <taxon>Clupeoidei</taxon>
        <taxon>Clupeidae</taxon>
        <taxon>Clupea</taxon>
    </lineage>
</organism>
<dbReference type="AlphaFoldDB" id="A0A6P8F093"/>
<dbReference type="PANTHER" id="PTHR24637:SF421">
    <property type="entry name" value="CUTICLE COLLAGEN DPY-2"/>
    <property type="match status" value="1"/>
</dbReference>
<keyword evidence="2" id="KW-1185">Reference proteome</keyword>